<keyword evidence="2" id="KW-1185">Reference proteome</keyword>
<dbReference type="InterPro" id="IPR052517">
    <property type="entry name" value="GlcG_carb_metab_protein"/>
</dbReference>
<dbReference type="InterPro" id="IPR005624">
    <property type="entry name" value="PduO/GlcC-like"/>
</dbReference>
<name>A0A0C2SD96_9BACL</name>
<dbReference type="Proteomes" id="UP000031938">
    <property type="component" value="Unassembled WGS sequence"/>
</dbReference>
<dbReference type="PATRIC" id="fig|889306.3.peg.313"/>
<dbReference type="Pfam" id="PF03928">
    <property type="entry name" value="HbpS-like"/>
    <property type="match status" value="1"/>
</dbReference>
<sequence>MREIVQFENAYLNNTGNTDSGKGKDKHVKNHLEVANLLIAGAERSAKELRIAEVITIVDDGGNLVVFERMDDDRIDSIDISYNKACTAVVLGCRLHRLLSSLFLEGNCTGLIQPIKGVS</sequence>
<protein>
    <submittedName>
        <fullName evidence="1">Uncharacterized protein</fullName>
    </submittedName>
</protein>
<dbReference type="STRING" id="889306.KP78_03090"/>
<comment type="caution">
    <text evidence="1">The sequence shown here is derived from an EMBL/GenBank/DDBJ whole genome shotgun (WGS) entry which is preliminary data.</text>
</comment>
<dbReference type="Gene3D" id="3.30.450.150">
    <property type="entry name" value="Haem-degrading domain"/>
    <property type="match status" value="1"/>
</dbReference>
<dbReference type="AlphaFoldDB" id="A0A0C2SD96"/>
<reference evidence="1 2" key="1">
    <citation type="submission" date="2015-01" db="EMBL/GenBank/DDBJ databases">
        <title>Genome sequencing of Jeotgalibacillus soli.</title>
        <authorList>
            <person name="Goh K.M."/>
            <person name="Chan K.-G."/>
            <person name="Yaakop A.S."/>
            <person name="Ee R."/>
            <person name="Gan H.M."/>
            <person name="Chan C.S."/>
        </authorList>
    </citation>
    <scope>NUCLEOTIDE SEQUENCE [LARGE SCALE GENOMIC DNA]</scope>
    <source>
        <strain evidence="1 2">P9</strain>
    </source>
</reference>
<dbReference type="InterPro" id="IPR038084">
    <property type="entry name" value="PduO/GlcC-like_sf"/>
</dbReference>
<proteinExistence type="predicted"/>
<dbReference type="EMBL" id="JXRP01000006">
    <property type="protein sequence ID" value="KIL51939.1"/>
    <property type="molecule type" value="Genomic_DNA"/>
</dbReference>
<gene>
    <name evidence="1" type="ORF">KP78_03090</name>
</gene>
<evidence type="ECO:0000313" key="1">
    <source>
        <dbReference type="EMBL" id="KIL51939.1"/>
    </source>
</evidence>
<accession>A0A0C2SD96</accession>
<dbReference type="PANTHER" id="PTHR34309">
    <property type="entry name" value="SLR1406 PROTEIN"/>
    <property type="match status" value="1"/>
</dbReference>
<organism evidence="1 2">
    <name type="scientific">Jeotgalibacillus soli</name>
    <dbReference type="NCBI Taxonomy" id="889306"/>
    <lineage>
        <taxon>Bacteria</taxon>
        <taxon>Bacillati</taxon>
        <taxon>Bacillota</taxon>
        <taxon>Bacilli</taxon>
        <taxon>Bacillales</taxon>
        <taxon>Caryophanaceae</taxon>
        <taxon>Jeotgalibacillus</taxon>
    </lineage>
</organism>
<dbReference type="SUPFAM" id="SSF143744">
    <property type="entry name" value="GlcG-like"/>
    <property type="match status" value="1"/>
</dbReference>
<evidence type="ECO:0000313" key="2">
    <source>
        <dbReference type="Proteomes" id="UP000031938"/>
    </source>
</evidence>
<dbReference type="PANTHER" id="PTHR34309:SF1">
    <property type="entry name" value="PROTEIN GLCG"/>
    <property type="match status" value="1"/>
</dbReference>